<dbReference type="AlphaFoldDB" id="A0AAV7NW28"/>
<organism evidence="2 3">
    <name type="scientific">Pleurodeles waltl</name>
    <name type="common">Iberian ribbed newt</name>
    <dbReference type="NCBI Taxonomy" id="8319"/>
    <lineage>
        <taxon>Eukaryota</taxon>
        <taxon>Metazoa</taxon>
        <taxon>Chordata</taxon>
        <taxon>Craniata</taxon>
        <taxon>Vertebrata</taxon>
        <taxon>Euteleostomi</taxon>
        <taxon>Amphibia</taxon>
        <taxon>Batrachia</taxon>
        <taxon>Caudata</taxon>
        <taxon>Salamandroidea</taxon>
        <taxon>Salamandridae</taxon>
        <taxon>Pleurodelinae</taxon>
        <taxon>Pleurodeles</taxon>
    </lineage>
</organism>
<evidence type="ECO:0000313" key="2">
    <source>
        <dbReference type="EMBL" id="KAJ1117050.1"/>
    </source>
</evidence>
<evidence type="ECO:0000256" key="1">
    <source>
        <dbReference type="SAM" id="MobiDB-lite"/>
    </source>
</evidence>
<feature type="region of interest" description="Disordered" evidence="1">
    <location>
        <begin position="82"/>
        <end position="105"/>
    </location>
</feature>
<proteinExistence type="predicted"/>
<accession>A0AAV7NW28</accession>
<keyword evidence="3" id="KW-1185">Reference proteome</keyword>
<dbReference type="Proteomes" id="UP001066276">
    <property type="component" value="Chromosome 8"/>
</dbReference>
<comment type="caution">
    <text evidence="2">The sequence shown here is derived from an EMBL/GenBank/DDBJ whole genome shotgun (WGS) entry which is preliminary data.</text>
</comment>
<protein>
    <submittedName>
        <fullName evidence="2">Uncharacterized protein</fullName>
    </submittedName>
</protein>
<gene>
    <name evidence="2" type="ORF">NDU88_005250</name>
</gene>
<name>A0AAV7NW28_PLEWA</name>
<feature type="compositionally biased region" description="Basic and acidic residues" evidence="1">
    <location>
        <begin position="43"/>
        <end position="54"/>
    </location>
</feature>
<dbReference type="EMBL" id="JANPWB010000012">
    <property type="protein sequence ID" value="KAJ1117050.1"/>
    <property type="molecule type" value="Genomic_DNA"/>
</dbReference>
<sequence length="105" mass="11043">MPFNGCIWVLEPPPSHLRGTRKPCTPTPCLSTCGLDRAGQRSPSDRASAREQATHGESLTALAPLRSLELIIQEQAATKRGSSFLTCGPAHTSLSTAPGGKPGHI</sequence>
<feature type="region of interest" description="Disordered" evidence="1">
    <location>
        <begin position="35"/>
        <end position="60"/>
    </location>
</feature>
<evidence type="ECO:0000313" key="3">
    <source>
        <dbReference type="Proteomes" id="UP001066276"/>
    </source>
</evidence>
<reference evidence="2" key="1">
    <citation type="journal article" date="2022" name="bioRxiv">
        <title>Sequencing and chromosome-scale assembly of the giantPleurodeles waltlgenome.</title>
        <authorList>
            <person name="Brown T."/>
            <person name="Elewa A."/>
            <person name="Iarovenko S."/>
            <person name="Subramanian E."/>
            <person name="Araus A.J."/>
            <person name="Petzold A."/>
            <person name="Susuki M."/>
            <person name="Suzuki K.-i.T."/>
            <person name="Hayashi T."/>
            <person name="Toyoda A."/>
            <person name="Oliveira C."/>
            <person name="Osipova E."/>
            <person name="Leigh N.D."/>
            <person name="Simon A."/>
            <person name="Yun M.H."/>
        </authorList>
    </citation>
    <scope>NUCLEOTIDE SEQUENCE</scope>
    <source>
        <strain evidence="2">20211129_DDA</strain>
        <tissue evidence="2">Liver</tissue>
    </source>
</reference>